<evidence type="ECO:0000313" key="3">
    <source>
        <dbReference type="Proteomes" id="UP000765509"/>
    </source>
</evidence>
<comment type="caution">
    <text evidence="2">The sequence shown here is derived from an EMBL/GenBank/DDBJ whole genome shotgun (WGS) entry which is preliminary data.</text>
</comment>
<dbReference type="Proteomes" id="UP000765509">
    <property type="component" value="Unassembled WGS sequence"/>
</dbReference>
<gene>
    <name evidence="2" type="ORF">O181_060114</name>
</gene>
<sequence length="190" mass="21787">MDTKVGLGGKFKLSTNEPMICGDLRLKQPWNLLNSMLKKTKVFLGFANKKDRLTALYPDISELMTYRKILRLCGADLENVLKSRTTEQYSAEYIIDIVEEVTTRTRIGSSRVNQKKRFNKTWKDSVDKSSKQNSNNRKYKSAYVIRKGDICQSTTHSANACPRKGKINEIDIEKEPDVENDDVIEDNLDD</sequence>
<feature type="compositionally biased region" description="Acidic residues" evidence="1">
    <location>
        <begin position="178"/>
        <end position="190"/>
    </location>
</feature>
<keyword evidence="3" id="KW-1185">Reference proteome</keyword>
<name>A0A9Q3EFP1_9BASI</name>
<feature type="compositionally biased region" description="Basic and acidic residues" evidence="1">
    <location>
        <begin position="167"/>
        <end position="177"/>
    </location>
</feature>
<evidence type="ECO:0000313" key="2">
    <source>
        <dbReference type="EMBL" id="MBW0520399.1"/>
    </source>
</evidence>
<feature type="region of interest" description="Disordered" evidence="1">
    <location>
        <begin position="167"/>
        <end position="190"/>
    </location>
</feature>
<evidence type="ECO:0000256" key="1">
    <source>
        <dbReference type="SAM" id="MobiDB-lite"/>
    </source>
</evidence>
<dbReference type="EMBL" id="AVOT02028043">
    <property type="protein sequence ID" value="MBW0520399.1"/>
    <property type="molecule type" value="Genomic_DNA"/>
</dbReference>
<proteinExistence type="predicted"/>
<protein>
    <submittedName>
        <fullName evidence="2">Uncharacterized protein</fullName>
    </submittedName>
</protein>
<accession>A0A9Q3EFP1</accession>
<dbReference type="AlphaFoldDB" id="A0A9Q3EFP1"/>
<reference evidence="2" key="1">
    <citation type="submission" date="2021-03" db="EMBL/GenBank/DDBJ databases">
        <title>Draft genome sequence of rust myrtle Austropuccinia psidii MF-1, a brazilian biotype.</title>
        <authorList>
            <person name="Quecine M.C."/>
            <person name="Pachon D.M.R."/>
            <person name="Bonatelli M.L."/>
            <person name="Correr F.H."/>
            <person name="Franceschini L.M."/>
            <person name="Leite T.F."/>
            <person name="Margarido G.R.A."/>
            <person name="Almeida C.A."/>
            <person name="Ferrarezi J.A."/>
            <person name="Labate C.A."/>
        </authorList>
    </citation>
    <scope>NUCLEOTIDE SEQUENCE</scope>
    <source>
        <strain evidence="2">MF-1</strain>
    </source>
</reference>
<organism evidence="2 3">
    <name type="scientific">Austropuccinia psidii MF-1</name>
    <dbReference type="NCBI Taxonomy" id="1389203"/>
    <lineage>
        <taxon>Eukaryota</taxon>
        <taxon>Fungi</taxon>
        <taxon>Dikarya</taxon>
        <taxon>Basidiomycota</taxon>
        <taxon>Pucciniomycotina</taxon>
        <taxon>Pucciniomycetes</taxon>
        <taxon>Pucciniales</taxon>
        <taxon>Sphaerophragmiaceae</taxon>
        <taxon>Austropuccinia</taxon>
    </lineage>
</organism>